<feature type="compositionally biased region" description="Basic and acidic residues" evidence="3">
    <location>
        <begin position="188"/>
        <end position="203"/>
    </location>
</feature>
<feature type="compositionally biased region" description="Basic residues" evidence="3">
    <location>
        <begin position="85"/>
        <end position="94"/>
    </location>
</feature>
<evidence type="ECO:0000256" key="3">
    <source>
        <dbReference type="SAM" id="MobiDB-lite"/>
    </source>
</evidence>
<dbReference type="PANTHER" id="PTHR47430">
    <property type="entry name" value="GB|AAC33480.1"/>
    <property type="match status" value="1"/>
</dbReference>
<feature type="domain" description="HTH myb-type" evidence="5">
    <location>
        <begin position="552"/>
        <end position="605"/>
    </location>
</feature>
<dbReference type="SUPFAM" id="SSF46689">
    <property type="entry name" value="Homeodomain-like"/>
    <property type="match status" value="1"/>
</dbReference>
<feature type="domain" description="Myb-like" evidence="4">
    <location>
        <begin position="602"/>
        <end position="671"/>
    </location>
</feature>
<proteinExistence type="predicted"/>
<feature type="compositionally biased region" description="Basic residues" evidence="3">
    <location>
        <begin position="25"/>
        <end position="35"/>
    </location>
</feature>
<dbReference type="InterPro" id="IPR001005">
    <property type="entry name" value="SANT/Myb"/>
</dbReference>
<dbReference type="InterPro" id="IPR009057">
    <property type="entry name" value="Homeodomain-like_sf"/>
</dbReference>
<dbReference type="AlphaFoldDB" id="A0A2Z6N512"/>
<evidence type="ECO:0000313" key="6">
    <source>
        <dbReference type="EMBL" id="GAU39984.1"/>
    </source>
</evidence>
<feature type="compositionally biased region" description="Basic and acidic residues" evidence="3">
    <location>
        <begin position="445"/>
        <end position="464"/>
    </location>
</feature>
<feature type="compositionally biased region" description="Basic and acidic residues" evidence="3">
    <location>
        <begin position="401"/>
        <end position="419"/>
    </location>
</feature>
<feature type="compositionally biased region" description="Basic and acidic residues" evidence="3">
    <location>
        <begin position="151"/>
        <end position="164"/>
    </location>
</feature>
<keyword evidence="2" id="KW-0539">Nucleus</keyword>
<feature type="domain" description="Myb-like" evidence="4">
    <location>
        <begin position="552"/>
        <end position="601"/>
    </location>
</feature>
<dbReference type="OrthoDB" id="39591at2759"/>
<feature type="region of interest" description="Disordered" evidence="3">
    <location>
        <begin position="24"/>
        <end position="421"/>
    </location>
</feature>
<dbReference type="GO" id="GO:0005634">
    <property type="term" value="C:nucleus"/>
    <property type="evidence" value="ECO:0007669"/>
    <property type="project" value="UniProtKB-SubCell"/>
</dbReference>
<keyword evidence="7" id="KW-1185">Reference proteome</keyword>
<evidence type="ECO:0000313" key="7">
    <source>
        <dbReference type="Proteomes" id="UP000242715"/>
    </source>
</evidence>
<feature type="compositionally biased region" description="Basic and acidic residues" evidence="3">
    <location>
        <begin position="124"/>
        <end position="143"/>
    </location>
</feature>
<feature type="compositionally biased region" description="Basic and acidic residues" evidence="3">
    <location>
        <begin position="249"/>
        <end position="264"/>
    </location>
</feature>
<feature type="domain" description="Myb-like" evidence="4">
    <location>
        <begin position="673"/>
        <end position="726"/>
    </location>
</feature>
<dbReference type="Proteomes" id="UP000242715">
    <property type="component" value="Unassembled WGS sequence"/>
</dbReference>
<gene>
    <name evidence="6" type="ORF">TSUD_211050</name>
</gene>
<reference evidence="7" key="1">
    <citation type="journal article" date="2017" name="Front. Plant Sci.">
        <title>Climate Clever Clovers: New Paradigm to Reduce the Environmental Footprint of Ruminants by Breeding Low Methanogenic Forages Utilizing Haplotype Variation.</title>
        <authorList>
            <person name="Kaur P."/>
            <person name="Appels R."/>
            <person name="Bayer P.E."/>
            <person name="Keeble-Gagnere G."/>
            <person name="Wang J."/>
            <person name="Hirakawa H."/>
            <person name="Shirasawa K."/>
            <person name="Vercoe P."/>
            <person name="Stefanova K."/>
            <person name="Durmic Z."/>
            <person name="Nichols P."/>
            <person name="Revell C."/>
            <person name="Isobe S.N."/>
            <person name="Edwards D."/>
            <person name="Erskine W."/>
        </authorList>
    </citation>
    <scope>NUCLEOTIDE SEQUENCE [LARGE SCALE GENOMIC DNA]</scope>
    <source>
        <strain evidence="7">cv. Daliak</strain>
    </source>
</reference>
<feature type="compositionally biased region" description="Basic and acidic residues" evidence="3">
    <location>
        <begin position="339"/>
        <end position="362"/>
    </location>
</feature>
<organism evidence="6 7">
    <name type="scientific">Trifolium subterraneum</name>
    <name type="common">Subterranean clover</name>
    <dbReference type="NCBI Taxonomy" id="3900"/>
    <lineage>
        <taxon>Eukaryota</taxon>
        <taxon>Viridiplantae</taxon>
        <taxon>Streptophyta</taxon>
        <taxon>Embryophyta</taxon>
        <taxon>Tracheophyta</taxon>
        <taxon>Spermatophyta</taxon>
        <taxon>Magnoliopsida</taxon>
        <taxon>eudicotyledons</taxon>
        <taxon>Gunneridae</taxon>
        <taxon>Pentapetalae</taxon>
        <taxon>rosids</taxon>
        <taxon>fabids</taxon>
        <taxon>Fabales</taxon>
        <taxon>Fabaceae</taxon>
        <taxon>Papilionoideae</taxon>
        <taxon>50 kb inversion clade</taxon>
        <taxon>NPAAA clade</taxon>
        <taxon>Hologalegina</taxon>
        <taxon>IRL clade</taxon>
        <taxon>Trifolieae</taxon>
        <taxon>Trifolium</taxon>
    </lineage>
</organism>
<feature type="compositionally biased region" description="Basic and acidic residues" evidence="3">
    <location>
        <begin position="65"/>
        <end position="84"/>
    </location>
</feature>
<dbReference type="CDD" id="cd00167">
    <property type="entry name" value="SANT"/>
    <property type="match status" value="1"/>
</dbReference>
<feature type="region of interest" description="Disordered" evidence="3">
    <location>
        <begin position="442"/>
        <end position="464"/>
    </location>
</feature>
<protein>
    <recommendedName>
        <fullName evidence="8">Myb-like domain-containing protein</fullName>
    </recommendedName>
</protein>
<dbReference type="PROSITE" id="PS50090">
    <property type="entry name" value="MYB_LIKE"/>
    <property type="match status" value="3"/>
</dbReference>
<dbReference type="Gene3D" id="1.10.10.60">
    <property type="entry name" value="Homeodomain-like"/>
    <property type="match status" value="2"/>
</dbReference>
<dbReference type="InterPro" id="IPR017930">
    <property type="entry name" value="Myb_dom"/>
</dbReference>
<dbReference type="PANTHER" id="PTHR47430:SF4">
    <property type="entry name" value="GB|AAC33480.1"/>
    <property type="match status" value="1"/>
</dbReference>
<dbReference type="SMART" id="SM00717">
    <property type="entry name" value="SANT"/>
    <property type="match status" value="3"/>
</dbReference>
<evidence type="ECO:0000259" key="4">
    <source>
        <dbReference type="PROSITE" id="PS50090"/>
    </source>
</evidence>
<comment type="subcellular location">
    <subcellularLocation>
        <location evidence="1">Nucleus</location>
    </subcellularLocation>
</comment>
<evidence type="ECO:0000256" key="1">
    <source>
        <dbReference type="ARBA" id="ARBA00004123"/>
    </source>
</evidence>
<evidence type="ECO:0000256" key="2">
    <source>
        <dbReference type="ARBA" id="ARBA00023242"/>
    </source>
</evidence>
<dbReference type="PROSITE" id="PS51294">
    <property type="entry name" value="HTH_MYB"/>
    <property type="match status" value="1"/>
</dbReference>
<dbReference type="EMBL" id="DF973787">
    <property type="protein sequence ID" value="GAU39984.1"/>
    <property type="molecule type" value="Genomic_DNA"/>
</dbReference>
<evidence type="ECO:0008006" key="8">
    <source>
        <dbReference type="Google" id="ProtNLM"/>
    </source>
</evidence>
<name>A0A2Z6N512_TRISU</name>
<feature type="compositionally biased region" description="Basic and acidic residues" evidence="3">
    <location>
        <begin position="212"/>
        <end position="222"/>
    </location>
</feature>
<dbReference type="Pfam" id="PF13921">
    <property type="entry name" value="Myb_DNA-bind_6"/>
    <property type="match status" value="1"/>
</dbReference>
<evidence type="ECO:0000259" key="5">
    <source>
        <dbReference type="PROSITE" id="PS51294"/>
    </source>
</evidence>
<sequence length="769" mass="90151">MFYDHVMFYNEGVYSAVIGGEGHITKMKTPSKKNKRTEDKEGETNGGDSYMRESNAVDDLPLAKSNDDQHLVESNKREDGEQGKKKNKKSKKNKRTEDKEGETNRGGSYMSESNAVDDLPLAKSNDDQHLVESNKSEDGEQGKKKNKKKKSSEEIKDKEFKSNECEDDNQGKKIKKKQKLNEGNTLKECNDFRSNGDEDGKQDKKVKKKKKLSEERKRKEFESNEYEDDNQGKKMKKKQKLIEGNTLKECNDFRSNGDEDGKQDKKMKKKKKLSEENNHEEYNERNSNKCEDDNQGKKLKKKQKLIEGNTLKECNDFRSNGGEDNEQDKKMKKKKKIKKSEESQHKEYNEFKSNECEDDQGKKMKKKRKLMDRNTLNECNDFRSNGCEDGEQDKKKKKKQSKESKRKESSEFKSNDGKPKRVTFSDEVETFCCDGEQDKKKKKKQSEESKHKDSSEFKSNEGKPKRVTFSDEVEIFYCDSLVRGKRFTPEEDETLKESIFAYIDSHGLGEEGLDKILHAQSHREVRGCWKEIARALPHRPHQSVYQRGHALLENIGKCNWTPDELEFIRKSYEQHGPDWRLIADTLGKSRDQIKDAWRRVKYEKARFGHWSQEEYQTLFNLVNLDLRTRSLEPYRKTQHGMLRDNICWEAIGHKLETRNSAFCCKKWYEELTSPMVARGEWCDTDDFRLIDALYTLDACCMEEVDWDELLEHRSGDTCRKRWDQMVQHLGEHARKPFIEQVEVLTKRFCPDLLKEREAFDNKPVICRGS</sequence>
<feature type="compositionally biased region" description="Basic and acidic residues" evidence="3">
    <location>
        <begin position="273"/>
        <end position="296"/>
    </location>
</feature>
<accession>A0A2Z6N512</accession>